<organism evidence="4 5">
    <name type="scientific">Haematococcus lacustris</name>
    <name type="common">Green alga</name>
    <name type="synonym">Haematococcus pluvialis</name>
    <dbReference type="NCBI Taxonomy" id="44745"/>
    <lineage>
        <taxon>Eukaryota</taxon>
        <taxon>Viridiplantae</taxon>
        <taxon>Chlorophyta</taxon>
        <taxon>core chlorophytes</taxon>
        <taxon>Chlorophyceae</taxon>
        <taxon>CS clade</taxon>
        <taxon>Chlamydomonadales</taxon>
        <taxon>Haematococcaceae</taxon>
        <taxon>Haematococcus</taxon>
    </lineage>
</organism>
<dbReference type="FunFam" id="1.10.238.10:FF:000178">
    <property type="entry name" value="Calmodulin-2 A"/>
    <property type="match status" value="1"/>
</dbReference>
<proteinExistence type="predicted"/>
<name>A0A699Z319_HAELA</name>
<evidence type="ECO:0000313" key="5">
    <source>
        <dbReference type="Proteomes" id="UP000485058"/>
    </source>
</evidence>
<dbReference type="InterPro" id="IPR002048">
    <property type="entry name" value="EF_hand_dom"/>
</dbReference>
<dbReference type="PROSITE" id="PS00018">
    <property type="entry name" value="EF_HAND_1"/>
    <property type="match status" value="1"/>
</dbReference>
<dbReference type="InterPro" id="IPR018247">
    <property type="entry name" value="EF_Hand_1_Ca_BS"/>
</dbReference>
<keyword evidence="2" id="KW-0106">Calcium</keyword>
<feature type="domain" description="EF-hand" evidence="3">
    <location>
        <begin position="130"/>
        <end position="165"/>
    </location>
</feature>
<gene>
    <name evidence="4" type="ORF">HaLaN_13517</name>
</gene>
<dbReference type="EMBL" id="BLLF01001080">
    <property type="protein sequence ID" value="GFH16987.1"/>
    <property type="molecule type" value="Genomic_DNA"/>
</dbReference>
<dbReference type="Pfam" id="PF13833">
    <property type="entry name" value="EF-hand_8"/>
    <property type="match status" value="1"/>
</dbReference>
<feature type="non-terminal residue" evidence="4">
    <location>
        <position position="255"/>
    </location>
</feature>
<protein>
    <recommendedName>
        <fullName evidence="3">EF-hand domain-containing protein</fullName>
    </recommendedName>
</protein>
<dbReference type="PROSITE" id="PS50222">
    <property type="entry name" value="EF_HAND_2"/>
    <property type="match status" value="1"/>
</dbReference>
<keyword evidence="5" id="KW-1185">Reference proteome</keyword>
<dbReference type="AlphaFoldDB" id="A0A699Z319"/>
<dbReference type="InterPro" id="IPR011992">
    <property type="entry name" value="EF-hand-dom_pair"/>
</dbReference>
<reference evidence="4 5" key="1">
    <citation type="submission" date="2020-02" db="EMBL/GenBank/DDBJ databases">
        <title>Draft genome sequence of Haematococcus lacustris strain NIES-144.</title>
        <authorList>
            <person name="Morimoto D."/>
            <person name="Nakagawa S."/>
            <person name="Yoshida T."/>
            <person name="Sawayama S."/>
        </authorList>
    </citation>
    <scope>NUCLEOTIDE SEQUENCE [LARGE SCALE GENOMIC DNA]</scope>
    <source>
        <strain evidence="4 5">NIES-144</strain>
    </source>
</reference>
<dbReference type="SMART" id="SM00054">
    <property type="entry name" value="EFh"/>
    <property type="match status" value="1"/>
</dbReference>
<sequence>MQIYNNNAATIQVLRIPKTVQVQTAPSETQDRWRGDKGGTLTIDEIKQLMDMLGMKPPNVLEVEGCVAVPVHPFANVPRGGLVQLGAPHEPPQRRLKPLAQSMHQASAVPKACIKPKSTAARAPCSLKQMRQDELEHLVMEVDTDGSGQVDFDEFLQVMTRPSQVPYAKPDVIRAFQIFSTPGDPPGKIKVEHLEQMLLKYAGEKFPPEEIVRLINGLAVDPEGKSWGAAGGEARSCFGMPHYAIFHDPPLHSGA</sequence>
<dbReference type="GO" id="GO:0005509">
    <property type="term" value="F:calcium ion binding"/>
    <property type="evidence" value="ECO:0007669"/>
    <property type="project" value="InterPro"/>
</dbReference>
<dbReference type="GO" id="GO:0043226">
    <property type="term" value="C:organelle"/>
    <property type="evidence" value="ECO:0007669"/>
    <property type="project" value="UniProtKB-ARBA"/>
</dbReference>
<evidence type="ECO:0000256" key="2">
    <source>
        <dbReference type="ARBA" id="ARBA00022837"/>
    </source>
</evidence>
<dbReference type="Proteomes" id="UP000485058">
    <property type="component" value="Unassembled WGS sequence"/>
</dbReference>
<dbReference type="Gene3D" id="1.10.238.10">
    <property type="entry name" value="EF-hand"/>
    <property type="match status" value="1"/>
</dbReference>
<dbReference type="CDD" id="cd00051">
    <property type="entry name" value="EFh"/>
    <property type="match status" value="1"/>
</dbReference>
<evidence type="ECO:0000259" key="3">
    <source>
        <dbReference type="PROSITE" id="PS50222"/>
    </source>
</evidence>
<keyword evidence="1" id="KW-0677">Repeat</keyword>
<dbReference type="SUPFAM" id="SSF47473">
    <property type="entry name" value="EF-hand"/>
    <property type="match status" value="1"/>
</dbReference>
<accession>A0A699Z319</accession>
<evidence type="ECO:0000313" key="4">
    <source>
        <dbReference type="EMBL" id="GFH16987.1"/>
    </source>
</evidence>
<evidence type="ECO:0000256" key="1">
    <source>
        <dbReference type="ARBA" id="ARBA00022737"/>
    </source>
</evidence>
<comment type="caution">
    <text evidence="4">The sequence shown here is derived from an EMBL/GenBank/DDBJ whole genome shotgun (WGS) entry which is preliminary data.</text>
</comment>